<feature type="transmembrane region" description="Helical" evidence="1">
    <location>
        <begin position="78"/>
        <end position="98"/>
    </location>
</feature>
<proteinExistence type="predicted"/>
<dbReference type="VEuPathDB" id="MicrosporidiaDB:TUBRATIS_22000"/>
<sequence length="99" mass="11272">INLKYVKDVITKSGNKNNISYEKESDIPNETKFLTNGEAFYYQHRCLKSNKIIILTTDFFLNCLCQAGGLIIDATFYTAPHVFIQLLIIQASIIILNII</sequence>
<evidence type="ECO:0000256" key="1">
    <source>
        <dbReference type="SAM" id="Phobius"/>
    </source>
</evidence>
<feature type="transmembrane region" description="Helical" evidence="1">
    <location>
        <begin position="52"/>
        <end position="72"/>
    </location>
</feature>
<keyword evidence="1" id="KW-0812">Transmembrane</keyword>
<reference evidence="2 3" key="1">
    <citation type="submission" date="2018-10" db="EMBL/GenBank/DDBJ databases">
        <title>Draft genome sequence of the microsporidian Tubulinosema ratisbonensis.</title>
        <authorList>
            <person name="Polonais V."/>
            <person name="Peyretaillade E."/>
            <person name="Niehus S."/>
            <person name="Wawrzyniak I."/>
            <person name="Franchet A."/>
            <person name="Gaspin C."/>
            <person name="Reichstadt M."/>
            <person name="Belser C."/>
            <person name="Labadie K."/>
            <person name="Delbac F."/>
            <person name="Ferrandon D."/>
        </authorList>
    </citation>
    <scope>NUCLEOTIDE SEQUENCE [LARGE SCALE GENOMIC DNA]</scope>
    <source>
        <strain evidence="2 3">Franzen</strain>
    </source>
</reference>
<dbReference type="AlphaFoldDB" id="A0A437AJJ5"/>
<keyword evidence="1" id="KW-0472">Membrane</keyword>
<organism evidence="2 3">
    <name type="scientific">Tubulinosema ratisbonensis</name>
    <dbReference type="NCBI Taxonomy" id="291195"/>
    <lineage>
        <taxon>Eukaryota</taxon>
        <taxon>Fungi</taxon>
        <taxon>Fungi incertae sedis</taxon>
        <taxon>Microsporidia</taxon>
        <taxon>Tubulinosematoidea</taxon>
        <taxon>Tubulinosematidae</taxon>
        <taxon>Tubulinosema</taxon>
    </lineage>
</organism>
<protein>
    <submittedName>
        <fullName evidence="2">Uncharacterized protein</fullName>
    </submittedName>
</protein>
<evidence type="ECO:0000313" key="3">
    <source>
        <dbReference type="Proteomes" id="UP000282876"/>
    </source>
</evidence>
<dbReference type="EMBL" id="RCSS01000558">
    <property type="protein sequence ID" value="RVD91351.1"/>
    <property type="molecule type" value="Genomic_DNA"/>
</dbReference>
<evidence type="ECO:0000313" key="2">
    <source>
        <dbReference type="EMBL" id="RVD91351.1"/>
    </source>
</evidence>
<name>A0A437AJJ5_9MICR</name>
<keyword evidence="3" id="KW-1185">Reference proteome</keyword>
<comment type="caution">
    <text evidence="2">The sequence shown here is derived from an EMBL/GenBank/DDBJ whole genome shotgun (WGS) entry which is preliminary data.</text>
</comment>
<dbReference type="Proteomes" id="UP000282876">
    <property type="component" value="Unassembled WGS sequence"/>
</dbReference>
<accession>A0A437AJJ5</accession>
<keyword evidence="1" id="KW-1133">Transmembrane helix</keyword>
<feature type="non-terminal residue" evidence="2">
    <location>
        <position position="1"/>
    </location>
</feature>
<gene>
    <name evidence="2" type="ORF">TUBRATIS_22000</name>
</gene>